<dbReference type="SUPFAM" id="SSF53720">
    <property type="entry name" value="ALDH-like"/>
    <property type="match status" value="1"/>
</dbReference>
<dbReference type="InterPro" id="IPR015590">
    <property type="entry name" value="Aldehyde_DH_dom"/>
</dbReference>
<sequence length="486" mass="51867">MKLMDIQSVLPAKRDLYYGGAWHKPSGGYVDVVNPSTGESLGPVAQADQEDVAKIIAAARAGFEQWQGTLPKERSGVLREIARIIRANAEELALLDAANCGNPVTALLRDAENSASKLDYFAGVALEAKGSTIPAGEDMMCMTVREPWGVCLRIGAFNHPISFAGGRIGAPLATGNSVILKPSPQAPLSALRIAELIEGIAPPGVINFVTCGLEATQSFVADPKVDMVSIVGSINTGRAVAKACADRLKPMICELSGKNALIAYPDADIARTITGAVRGMNFTWCGQSCGSTSRLFVHDSIHDQIAEGVIEASKRFKPGIATDKATNMGAIISKPQFDKIMGYNELGKKQGATLRLGGQRASGAELANGYFIEPTVFTDVTPDMAIAHEEIFGPVLSIIRWSDEEEMLAHVNSVDYGLTAAIYTQDVSRAHRVARKVQSGFVWINDTSSHYLGAPFGGYKLSGVGREESIEELLAFTQIKTVKIAL</sequence>
<dbReference type="EC" id="1.2.1.16" evidence="4"/>
<dbReference type="AlphaFoldDB" id="A0A222EBY6"/>
<dbReference type="OrthoDB" id="7827050at2"/>
<geneLocation type="plasmid" evidence="5">
    <name>psms3-2</name>
</geneLocation>
<evidence type="ECO:0000313" key="4">
    <source>
        <dbReference type="EMBL" id="ASP23620.1"/>
    </source>
</evidence>
<evidence type="ECO:0000256" key="2">
    <source>
        <dbReference type="ARBA" id="ARBA00023002"/>
    </source>
</evidence>
<dbReference type="Gene3D" id="3.40.605.10">
    <property type="entry name" value="Aldehyde Dehydrogenase, Chain A, domain 1"/>
    <property type="match status" value="1"/>
</dbReference>
<dbReference type="InterPro" id="IPR016161">
    <property type="entry name" value="Ald_DH/histidinol_DH"/>
</dbReference>
<dbReference type="FunFam" id="3.40.605.10:FF:000007">
    <property type="entry name" value="NAD/NADP-dependent betaine aldehyde dehydrogenase"/>
    <property type="match status" value="1"/>
</dbReference>
<organism evidence="4 5">
    <name type="scientific">Antarctobacter heliothermus</name>
    <dbReference type="NCBI Taxonomy" id="74033"/>
    <lineage>
        <taxon>Bacteria</taxon>
        <taxon>Pseudomonadati</taxon>
        <taxon>Pseudomonadota</taxon>
        <taxon>Alphaproteobacteria</taxon>
        <taxon>Rhodobacterales</taxon>
        <taxon>Roseobacteraceae</taxon>
        <taxon>Antarctobacter</taxon>
    </lineage>
</organism>
<proteinExistence type="inferred from homology"/>
<evidence type="ECO:0000256" key="1">
    <source>
        <dbReference type="ARBA" id="ARBA00009986"/>
    </source>
</evidence>
<dbReference type="GO" id="GO:0009013">
    <property type="term" value="F:succinate-semialdehyde dehydrogenase [NAD(P)+] activity"/>
    <property type="evidence" value="ECO:0007669"/>
    <property type="project" value="UniProtKB-EC"/>
</dbReference>
<feature type="domain" description="Aldehyde dehydrogenase" evidence="3">
    <location>
        <begin position="22"/>
        <end position="482"/>
    </location>
</feature>
<dbReference type="PANTHER" id="PTHR11699">
    <property type="entry name" value="ALDEHYDE DEHYDROGENASE-RELATED"/>
    <property type="match status" value="1"/>
</dbReference>
<keyword evidence="5" id="KW-1185">Reference proteome</keyword>
<dbReference type="InterPro" id="IPR016162">
    <property type="entry name" value="Ald_DH_N"/>
</dbReference>
<dbReference type="Proteomes" id="UP000203589">
    <property type="component" value="Plasmid pSMS3-2"/>
</dbReference>
<reference evidence="4 5" key="1">
    <citation type="submission" date="2017-07" db="EMBL/GenBank/DDBJ databases">
        <title>Genome Sequence of Antarctobacter heliothermus Strain SMS3 Isolated from a culture of the Diatom Skeletonema marinoi.</title>
        <authorList>
            <person name="Topel M."/>
            <person name="Pinder M.I.M."/>
            <person name="Johansson O.N."/>
            <person name="Kourtchenko O."/>
            <person name="Godhe A."/>
            <person name="Clarke A.K."/>
        </authorList>
    </citation>
    <scope>NUCLEOTIDE SEQUENCE [LARGE SCALE GENOMIC DNA]</scope>
    <source>
        <strain evidence="4 5">SMS3</strain>
        <plasmid evidence="5">Plasmid psms3-2</plasmid>
    </source>
</reference>
<dbReference type="Gene3D" id="3.40.309.10">
    <property type="entry name" value="Aldehyde Dehydrogenase, Chain A, domain 2"/>
    <property type="match status" value="1"/>
</dbReference>
<keyword evidence="2 4" id="KW-0560">Oxidoreductase</keyword>
<name>A0A222EBY6_9RHOB</name>
<keyword evidence="4" id="KW-0614">Plasmid</keyword>
<comment type="similarity">
    <text evidence="1">Belongs to the aldehyde dehydrogenase family.</text>
</comment>
<dbReference type="Pfam" id="PF00171">
    <property type="entry name" value="Aldedh"/>
    <property type="match status" value="1"/>
</dbReference>
<evidence type="ECO:0000259" key="3">
    <source>
        <dbReference type="Pfam" id="PF00171"/>
    </source>
</evidence>
<dbReference type="KEGG" id="aht:ANTHELSMS3_04722"/>
<dbReference type="InterPro" id="IPR016163">
    <property type="entry name" value="Ald_DH_C"/>
</dbReference>
<evidence type="ECO:0000313" key="5">
    <source>
        <dbReference type="Proteomes" id="UP000203589"/>
    </source>
</evidence>
<dbReference type="EMBL" id="CP022542">
    <property type="protein sequence ID" value="ASP23620.1"/>
    <property type="molecule type" value="Genomic_DNA"/>
</dbReference>
<accession>A0A222EBY6</accession>
<protein>
    <submittedName>
        <fullName evidence="4">NAD-dependent succinate-semialdehyde dehydrogenase</fullName>
        <ecNumber evidence="4">1.2.1.16</ecNumber>
    </submittedName>
</protein>
<dbReference type="FunFam" id="3.40.309.10:FF:000012">
    <property type="entry name" value="Betaine aldehyde dehydrogenase"/>
    <property type="match status" value="1"/>
</dbReference>
<gene>
    <name evidence="4" type="ORF">ANTHELSMS3_04722</name>
</gene>